<dbReference type="AlphaFoldDB" id="A0A7S8FEI9"/>
<dbReference type="GO" id="GO:0008080">
    <property type="term" value="F:N-acetyltransferase activity"/>
    <property type="evidence" value="ECO:0007669"/>
    <property type="project" value="InterPro"/>
</dbReference>
<evidence type="ECO:0000256" key="4">
    <source>
        <dbReference type="ARBA" id="ARBA00023315"/>
    </source>
</evidence>
<dbReference type="NCBIfam" id="TIGR01575">
    <property type="entry name" value="rimI"/>
    <property type="match status" value="1"/>
</dbReference>
<sequence>MSNEKPRSEFQILPAAPGMLSDILLLEEACFSSPWTRKMLEAELMGNQFAHFLVAMHHGRSTPEAASAIAGYHCFWIVFEELRLMNLAVRESLRRQGIGKALVQEAFRFALDQAATRAVLEVRASNEPARSLYTTMGFVQVGQRPQYYTNPIEDAVLMELNPLVMPSGRQNAPMCCAGGESTSTDSP</sequence>
<accession>A0A7S8FEI9</accession>
<name>A0A7S8FEI9_9BACT</name>
<dbReference type="InterPro" id="IPR016181">
    <property type="entry name" value="Acyl_CoA_acyltransferase"/>
</dbReference>
<dbReference type="InterPro" id="IPR006464">
    <property type="entry name" value="AcTrfase_RimI/Ard1"/>
</dbReference>
<evidence type="ECO:0000313" key="6">
    <source>
        <dbReference type="EMBL" id="QPD04360.1"/>
    </source>
</evidence>
<evidence type="ECO:0000313" key="7">
    <source>
        <dbReference type="Proteomes" id="UP000593737"/>
    </source>
</evidence>
<dbReference type="Proteomes" id="UP000593737">
    <property type="component" value="Chromosome"/>
</dbReference>
<evidence type="ECO:0000259" key="5">
    <source>
        <dbReference type="PROSITE" id="PS51186"/>
    </source>
</evidence>
<evidence type="ECO:0000256" key="3">
    <source>
        <dbReference type="ARBA" id="ARBA00022679"/>
    </source>
</evidence>
<dbReference type="InterPro" id="IPR000182">
    <property type="entry name" value="GNAT_dom"/>
</dbReference>
<feature type="domain" description="N-acetyltransferase" evidence="5">
    <location>
        <begin position="10"/>
        <end position="163"/>
    </location>
</feature>
<dbReference type="Gene3D" id="3.40.630.30">
    <property type="match status" value="1"/>
</dbReference>
<keyword evidence="2" id="KW-0963">Cytoplasm</keyword>
<keyword evidence="3" id="KW-0808">Transferase</keyword>
<reference evidence="6 7" key="1">
    <citation type="journal article" date="2020" name="ISME J.">
        <title>Enrichment and physiological characterization of a novel comammox Nitrospira indicates ammonium inhibition of complete nitrification.</title>
        <authorList>
            <person name="Sakoula D."/>
            <person name="Koch H."/>
            <person name="Frank J."/>
            <person name="Jetten M.S.M."/>
            <person name="van Kessel M.A.H.J."/>
            <person name="Lucker S."/>
        </authorList>
    </citation>
    <scope>NUCLEOTIDE SEQUENCE [LARGE SCALE GENOMIC DNA]</scope>
    <source>
        <strain evidence="6">Comreactor17</strain>
    </source>
</reference>
<dbReference type="Pfam" id="PF00583">
    <property type="entry name" value="Acetyltransf_1"/>
    <property type="match status" value="1"/>
</dbReference>
<proteinExistence type="inferred from homology"/>
<gene>
    <name evidence="6" type="ORF">Nkreftii_002134</name>
</gene>
<dbReference type="CDD" id="cd04301">
    <property type="entry name" value="NAT_SF"/>
    <property type="match status" value="1"/>
</dbReference>
<dbReference type="SUPFAM" id="SSF55729">
    <property type="entry name" value="Acyl-CoA N-acyltransferases (Nat)"/>
    <property type="match status" value="1"/>
</dbReference>
<evidence type="ECO:0000256" key="2">
    <source>
        <dbReference type="ARBA" id="ARBA00022490"/>
    </source>
</evidence>
<protein>
    <recommendedName>
        <fullName evidence="5">N-acetyltransferase domain-containing protein</fullName>
    </recommendedName>
</protein>
<organism evidence="6 7">
    <name type="scientific">Candidatus Nitrospira kreftii</name>
    <dbReference type="NCBI Taxonomy" id="2652173"/>
    <lineage>
        <taxon>Bacteria</taxon>
        <taxon>Pseudomonadati</taxon>
        <taxon>Nitrospirota</taxon>
        <taxon>Nitrospiria</taxon>
        <taxon>Nitrospirales</taxon>
        <taxon>Nitrospiraceae</taxon>
        <taxon>Nitrospira</taxon>
    </lineage>
</organism>
<evidence type="ECO:0000256" key="1">
    <source>
        <dbReference type="ARBA" id="ARBA00005395"/>
    </source>
</evidence>
<dbReference type="InterPro" id="IPR050680">
    <property type="entry name" value="YpeA/RimI_acetyltransf"/>
</dbReference>
<comment type="similarity">
    <text evidence="1">Belongs to the acetyltransferase family. RimI subfamily.</text>
</comment>
<dbReference type="PANTHER" id="PTHR43420:SF44">
    <property type="entry name" value="ACETYLTRANSFERASE YPEA"/>
    <property type="match status" value="1"/>
</dbReference>
<dbReference type="PROSITE" id="PS51186">
    <property type="entry name" value="GNAT"/>
    <property type="match status" value="1"/>
</dbReference>
<dbReference type="PANTHER" id="PTHR43420">
    <property type="entry name" value="ACETYLTRANSFERASE"/>
    <property type="match status" value="1"/>
</dbReference>
<dbReference type="EMBL" id="CP047423">
    <property type="protein sequence ID" value="QPD04360.1"/>
    <property type="molecule type" value="Genomic_DNA"/>
</dbReference>
<keyword evidence="4" id="KW-0012">Acyltransferase</keyword>
<dbReference type="KEGG" id="nkf:Nkreftii_002134"/>